<dbReference type="EMBL" id="JAGGLR010000012">
    <property type="protein sequence ID" value="MBP2063667.1"/>
    <property type="molecule type" value="Genomic_DNA"/>
</dbReference>
<feature type="domain" description="Thioredoxin" evidence="2">
    <location>
        <begin position="48"/>
        <end position="182"/>
    </location>
</feature>
<name>A0A061ABB6_9ACTN</name>
<proteinExistence type="predicted"/>
<evidence type="ECO:0000313" key="5">
    <source>
        <dbReference type="Proteomes" id="UP000756710"/>
    </source>
</evidence>
<keyword evidence="1" id="KW-0472">Membrane</keyword>
<feature type="transmembrane region" description="Helical" evidence="1">
    <location>
        <begin position="6"/>
        <end position="26"/>
    </location>
</feature>
<evidence type="ECO:0000259" key="2">
    <source>
        <dbReference type="PROSITE" id="PS51352"/>
    </source>
</evidence>
<dbReference type="InterPro" id="IPR013766">
    <property type="entry name" value="Thioredoxin_domain"/>
</dbReference>
<keyword evidence="1" id="KW-0812">Transmembrane</keyword>
<dbReference type="InterPro" id="IPR036249">
    <property type="entry name" value="Thioredoxin-like_sf"/>
</dbReference>
<dbReference type="SUPFAM" id="SSF52833">
    <property type="entry name" value="Thioredoxin-like"/>
    <property type="match status" value="1"/>
</dbReference>
<evidence type="ECO:0000256" key="1">
    <source>
        <dbReference type="SAM" id="Phobius"/>
    </source>
</evidence>
<dbReference type="InterPro" id="IPR017937">
    <property type="entry name" value="Thioredoxin_CS"/>
</dbReference>
<gene>
    <name evidence="4" type="ORF">J2Z30_004688</name>
    <name evidence="3" type="ORF">SIRAN9716</name>
</gene>
<dbReference type="GeneID" id="32467703"/>
<accession>A0A061ABB6</accession>
<keyword evidence="5" id="KW-1185">Reference proteome</keyword>
<protein>
    <submittedName>
        <fullName evidence="3">Alkyl hydroperoxide reductase/ Thiol specificantioxidant/ Mal allergen</fullName>
    </submittedName>
    <submittedName>
        <fullName evidence="4">Thiol-disulfide isomerase/thioredoxin</fullName>
    </submittedName>
</protein>
<organism evidence="3">
    <name type="scientific">Streptomyces iranensis</name>
    <dbReference type="NCBI Taxonomy" id="576784"/>
    <lineage>
        <taxon>Bacteria</taxon>
        <taxon>Bacillati</taxon>
        <taxon>Actinomycetota</taxon>
        <taxon>Actinomycetes</taxon>
        <taxon>Kitasatosporales</taxon>
        <taxon>Streptomycetaceae</taxon>
        <taxon>Streptomyces</taxon>
        <taxon>Streptomyces violaceusniger group</taxon>
    </lineage>
</organism>
<reference evidence="4 5" key="2">
    <citation type="submission" date="2021-03" db="EMBL/GenBank/DDBJ databases">
        <title>Genomic Encyclopedia of Type Strains, Phase IV (KMG-IV): sequencing the most valuable type-strain genomes for metagenomic binning, comparative biology and taxonomic classification.</title>
        <authorList>
            <person name="Goeker M."/>
        </authorList>
    </citation>
    <scope>NUCLEOTIDE SEQUENCE [LARGE SCALE GENOMIC DNA]</scope>
    <source>
        <strain evidence="4 5">DSM 41954</strain>
    </source>
</reference>
<dbReference type="AlphaFoldDB" id="A0A061ABB6"/>
<dbReference type="EMBL" id="LK022848">
    <property type="protein sequence ID" value="CDR17741.1"/>
    <property type="molecule type" value="Genomic_DNA"/>
</dbReference>
<sequence>MPVLISAVVLVGALCSLDLILTLGVIKRLREHGELLAARAVDRPRSAIELGEPVGEFATHTVDGEPLGRATITGTTLVGFFTPTCGPCKEQLPKFMEYARTVPGGRDRVLAAVVGDEDLAAPMVAELRSVAKVVTQTRNEEPLGAAFEIMAFPTVLMVAPDAEGDVVVTDDAVDLSRPTLPV</sequence>
<dbReference type="Gene3D" id="3.40.30.10">
    <property type="entry name" value="Glutaredoxin"/>
    <property type="match status" value="1"/>
</dbReference>
<dbReference type="PROSITE" id="PS00194">
    <property type="entry name" value="THIOREDOXIN_1"/>
    <property type="match status" value="1"/>
</dbReference>
<evidence type="ECO:0000313" key="4">
    <source>
        <dbReference type="EMBL" id="MBP2063667.1"/>
    </source>
</evidence>
<dbReference type="Proteomes" id="UP000756710">
    <property type="component" value="Unassembled WGS sequence"/>
</dbReference>
<dbReference type="PROSITE" id="PS51352">
    <property type="entry name" value="THIOREDOXIN_2"/>
    <property type="match status" value="1"/>
</dbReference>
<dbReference type="HOGENOM" id="CLU_124855_1_0_11"/>
<reference evidence="3" key="1">
    <citation type="submission" date="2014-05" db="EMBL/GenBank/DDBJ databases">
        <authorList>
            <person name="Horn Fabian"/>
        </authorList>
    </citation>
    <scope>NUCLEOTIDE SEQUENCE</scope>
</reference>
<dbReference type="GO" id="GO:0016853">
    <property type="term" value="F:isomerase activity"/>
    <property type="evidence" value="ECO:0007669"/>
    <property type="project" value="UniProtKB-KW"/>
</dbReference>
<keyword evidence="4" id="KW-0413">Isomerase</keyword>
<keyword evidence="1" id="KW-1133">Transmembrane helix</keyword>
<evidence type="ECO:0000313" key="3">
    <source>
        <dbReference type="EMBL" id="CDR17741.1"/>
    </source>
</evidence>